<protein>
    <submittedName>
        <fullName evidence="3">Uncharacterized protein</fullName>
    </submittedName>
</protein>
<organism evidence="3 4">
    <name type="scientific">Cimex lectularius</name>
    <name type="common">Bed bug</name>
    <name type="synonym">Acanthia lectularia</name>
    <dbReference type="NCBI Taxonomy" id="79782"/>
    <lineage>
        <taxon>Eukaryota</taxon>
        <taxon>Metazoa</taxon>
        <taxon>Ecdysozoa</taxon>
        <taxon>Arthropoda</taxon>
        <taxon>Hexapoda</taxon>
        <taxon>Insecta</taxon>
        <taxon>Pterygota</taxon>
        <taxon>Neoptera</taxon>
        <taxon>Paraneoptera</taxon>
        <taxon>Hemiptera</taxon>
        <taxon>Heteroptera</taxon>
        <taxon>Panheteroptera</taxon>
        <taxon>Cimicomorpha</taxon>
        <taxon>Cimicidae</taxon>
        <taxon>Cimex</taxon>
    </lineage>
</organism>
<dbReference type="RefSeq" id="XP_014249778.1">
    <property type="nucleotide sequence ID" value="XM_014394292.2"/>
</dbReference>
<accession>A0A8I6RTI3</accession>
<evidence type="ECO:0000313" key="3">
    <source>
        <dbReference type="EnsemblMetazoa" id="XP_014249778.1"/>
    </source>
</evidence>
<evidence type="ECO:0000313" key="4">
    <source>
        <dbReference type="Proteomes" id="UP000494040"/>
    </source>
</evidence>
<feature type="compositionally biased region" description="Basic and acidic residues" evidence="2">
    <location>
        <begin position="707"/>
        <end position="722"/>
    </location>
</feature>
<feature type="region of interest" description="Disordered" evidence="2">
    <location>
        <begin position="680"/>
        <end position="764"/>
    </location>
</feature>
<feature type="compositionally biased region" description="Polar residues" evidence="2">
    <location>
        <begin position="681"/>
        <end position="694"/>
    </location>
</feature>
<dbReference type="InterPro" id="IPR031887">
    <property type="entry name" value="SDCCAG8"/>
</dbReference>
<evidence type="ECO:0000256" key="1">
    <source>
        <dbReference type="SAM" id="Coils"/>
    </source>
</evidence>
<proteinExistence type="predicted"/>
<dbReference type="AlphaFoldDB" id="A0A8I6RTI3"/>
<dbReference type="GO" id="GO:0035148">
    <property type="term" value="P:tube formation"/>
    <property type="evidence" value="ECO:0007669"/>
    <property type="project" value="TreeGrafter"/>
</dbReference>
<dbReference type="GO" id="GO:0001764">
    <property type="term" value="P:neuron migration"/>
    <property type="evidence" value="ECO:0007669"/>
    <property type="project" value="TreeGrafter"/>
</dbReference>
<dbReference type="PANTHER" id="PTHR34343">
    <property type="entry name" value="SEROLOGICALLY DEFINED COLON CANCER ANTIGEN 8"/>
    <property type="match status" value="1"/>
</dbReference>
<dbReference type="GO" id="GO:0007098">
    <property type="term" value="P:centrosome cycle"/>
    <property type="evidence" value="ECO:0007669"/>
    <property type="project" value="InterPro"/>
</dbReference>
<sequence length="795" mass="91904">MATSSYTMRHMHSSVEDFALPMCTMKNKFKRQFISFDDFCRRSPKMDLFRKRTTTSDYSDLAYREAVSKLKYLLAESYTPITVQKFTTGGPLYKLPLLSSYEHLGGSDSSIRKYLKPRALNEKKQTELSTKTPPEFMSYMKQQEEYIGHLEKESQSCRDELSKMLEKIRDVIAENEKLREAWKTHNGSGIDDSEEESEISYKDGKKKYYKHIIPPNIVFESRISELEAQLTQSKIELRKAQDEANFLKTQSKIDCSSHYPQENNKQIEALQRERDELNETISNLQSLISQLRDKEASATQKVKRSLDLVDQAHFDKNQLELEVRRLKNDIDCMNDKQREILQDSTRRVNETERRYAMQIERLNNDLATQWDTTNRLNLELDRIRRAEQELRRDLAQKNSIIEDLKKELLTKTSNLQTEALTAGAERETLESELTNSKLAIERVERNSRQEIARLQAEVTSLRQRLDRADGDLLHSRKENLRLTDNIASLEKELELAKTAKENVKDTKRNDDLAAMIKEMDAKHALSVSELEGMIQSQTQLMEKLNNECQMLTERLEDSSARHKEEMASLQSNIEYLNSKLEAPVNYDNQEWRDDGMVNNYGEDTRQYVGTTEDGRELLQGDNYDPNINGGYPQNGKYQVDAEYPNDQVYGGQRDDYESEAYQQGYPEGEAYPQESAYQVDPNYQTKPDTYSGDANNPADPNTYLADTYKEQTDYTTDNKYETNQDYPTTETTDYQPDATKSIPEENITKSDPDPNQDIEKVNQNVNQDITQVLGVDANGGTVVAQQEEFIPQTGQ</sequence>
<feature type="region of interest" description="Disordered" evidence="2">
    <location>
        <begin position="617"/>
        <end position="636"/>
    </location>
</feature>
<feature type="compositionally biased region" description="Basic and acidic residues" evidence="2">
    <location>
        <begin position="742"/>
        <end position="760"/>
    </location>
</feature>
<feature type="compositionally biased region" description="Polar residues" evidence="2">
    <location>
        <begin position="723"/>
        <end position="734"/>
    </location>
</feature>
<dbReference type="EnsemblMetazoa" id="XM_014394292.2">
    <property type="protein sequence ID" value="XP_014249778.1"/>
    <property type="gene ID" value="LOC106666823"/>
</dbReference>
<dbReference type="PANTHER" id="PTHR34343:SF1">
    <property type="entry name" value="SEROLOGICALLY DEFINED COLON CANCER ANTIGEN 8"/>
    <property type="match status" value="1"/>
</dbReference>
<keyword evidence="1" id="KW-0175">Coiled coil</keyword>
<evidence type="ECO:0000256" key="2">
    <source>
        <dbReference type="SAM" id="MobiDB-lite"/>
    </source>
</evidence>
<dbReference type="OrthoDB" id="10252347at2759"/>
<feature type="coiled-coil region" evidence="1">
    <location>
        <begin position="223"/>
        <end position="579"/>
    </location>
</feature>
<dbReference type="GO" id="GO:0005814">
    <property type="term" value="C:centriole"/>
    <property type="evidence" value="ECO:0007669"/>
    <property type="project" value="TreeGrafter"/>
</dbReference>
<dbReference type="GO" id="GO:0030010">
    <property type="term" value="P:establishment of cell polarity"/>
    <property type="evidence" value="ECO:0007669"/>
    <property type="project" value="TreeGrafter"/>
</dbReference>
<dbReference type="Proteomes" id="UP000494040">
    <property type="component" value="Unassembled WGS sequence"/>
</dbReference>
<dbReference type="GO" id="GO:0005813">
    <property type="term" value="C:centrosome"/>
    <property type="evidence" value="ECO:0007669"/>
    <property type="project" value="InterPro"/>
</dbReference>
<reference evidence="3" key="1">
    <citation type="submission" date="2022-01" db="UniProtKB">
        <authorList>
            <consortium name="EnsemblMetazoa"/>
        </authorList>
    </citation>
    <scope>IDENTIFICATION</scope>
</reference>
<dbReference type="GeneID" id="106666823"/>
<dbReference type="Pfam" id="PF15964">
    <property type="entry name" value="CCCAP"/>
    <property type="match status" value="2"/>
</dbReference>
<name>A0A8I6RTI3_CIMLE</name>
<keyword evidence="4" id="KW-1185">Reference proteome</keyword>